<organism evidence="1 2">
    <name type="scientific">Trichonephila clavata</name>
    <name type="common">Joro spider</name>
    <name type="synonym">Nephila clavata</name>
    <dbReference type="NCBI Taxonomy" id="2740835"/>
    <lineage>
        <taxon>Eukaryota</taxon>
        <taxon>Metazoa</taxon>
        <taxon>Ecdysozoa</taxon>
        <taxon>Arthropoda</taxon>
        <taxon>Chelicerata</taxon>
        <taxon>Arachnida</taxon>
        <taxon>Araneae</taxon>
        <taxon>Araneomorphae</taxon>
        <taxon>Entelegynae</taxon>
        <taxon>Araneoidea</taxon>
        <taxon>Nephilidae</taxon>
        <taxon>Trichonephila</taxon>
    </lineage>
</organism>
<gene>
    <name evidence="1" type="ORF">TNCT_321711</name>
</gene>
<evidence type="ECO:0000313" key="2">
    <source>
        <dbReference type="Proteomes" id="UP000887116"/>
    </source>
</evidence>
<sequence>GRAVIKIPASIQKRKVLGLPALFTGSNKIMFQIFKSKTIQGFPMRWTEKKLARVREEFLTIDGKLCSRPVGGWTKHSTSSRSFRVGGCIFTAILSFAIRLHLDLDFKKRISQCM</sequence>
<accession>A0A8X6H7Q0</accession>
<dbReference type="Proteomes" id="UP000887116">
    <property type="component" value="Unassembled WGS sequence"/>
</dbReference>
<keyword evidence="2" id="KW-1185">Reference proteome</keyword>
<feature type="non-terminal residue" evidence="1">
    <location>
        <position position="1"/>
    </location>
</feature>
<proteinExistence type="predicted"/>
<protein>
    <submittedName>
        <fullName evidence="1">Uncharacterized protein</fullName>
    </submittedName>
</protein>
<evidence type="ECO:0000313" key="1">
    <source>
        <dbReference type="EMBL" id="GFR18254.1"/>
    </source>
</evidence>
<reference evidence="1" key="1">
    <citation type="submission" date="2020-07" db="EMBL/GenBank/DDBJ databases">
        <title>Multicomponent nature underlies the extraordinary mechanical properties of spider dragline silk.</title>
        <authorList>
            <person name="Kono N."/>
            <person name="Nakamura H."/>
            <person name="Mori M."/>
            <person name="Yoshida Y."/>
            <person name="Ohtoshi R."/>
            <person name="Malay A.D."/>
            <person name="Moran D.A.P."/>
            <person name="Tomita M."/>
            <person name="Numata K."/>
            <person name="Arakawa K."/>
        </authorList>
    </citation>
    <scope>NUCLEOTIDE SEQUENCE</scope>
</reference>
<name>A0A8X6H7Q0_TRICU</name>
<dbReference type="EMBL" id="BMAO01027592">
    <property type="protein sequence ID" value="GFR18254.1"/>
    <property type="molecule type" value="Genomic_DNA"/>
</dbReference>
<comment type="caution">
    <text evidence="1">The sequence shown here is derived from an EMBL/GenBank/DDBJ whole genome shotgun (WGS) entry which is preliminary data.</text>
</comment>
<dbReference type="AlphaFoldDB" id="A0A8X6H7Q0"/>